<gene>
    <name evidence="2" type="ORF">HU200_016011</name>
</gene>
<evidence type="ECO:0000313" key="3">
    <source>
        <dbReference type="Proteomes" id="UP000636709"/>
    </source>
</evidence>
<dbReference type="EMBL" id="JACEFO010001605">
    <property type="protein sequence ID" value="KAF8732055.1"/>
    <property type="molecule type" value="Genomic_DNA"/>
</dbReference>
<evidence type="ECO:0000313" key="2">
    <source>
        <dbReference type="EMBL" id="KAF8732055.1"/>
    </source>
</evidence>
<sequence length="636" mass="70372">MQTALESGQGGINGRGPPVGGRRGASVGRAESYVSGGTNGAAGGPCSWASVGSFALPRGVHLGHLATQTRASLGRPFQLGFQDKSDVLRKSPSLSHSRRRRRKSPPAGTRDEHTRRNERSISAAVVVVVVVSGRYAPSIPTMPYLLPHFLDQISCLIGCSYLSLLTSFTLPSTARTMEDHRRRHLAPNDDDDALVEVVPAADKPRRPLRGDLSRTSRFFISTAQREVHGGFLHRTSLPPTLQGFFSSTFADENVDEPDADEPPPPPPTEAADEAVLPLQRYGHFAHLLSTSAAPLVDVDPTFSFLTTSLPAADYVHLIHSCNGLLLFGHVEDFLNNLDTLETSFIVCNPATKEWVQVASCYAIDALRLPKGSAILHAYLLFEPAVSSHFHIVMFVPVSRGERSSTLAQAYSSETEEWRTNDDWFAPLERWRGHACNAHNSVDFDSPGAVVDGMLYLIYARKWILEVDARAKTRRVMPAPGVQRRVLNFFGNHVVFVGQSQGHLHCIVQEGHGELVQVNPALQRGSVDVEWVNHGIAVWALQDCDAQEWVLKGRVNYQQLFGRKSCDGNRDYRVAAFHLDCNLVFFFQHWDRKIKSYDIDRRDVRALNTDVENSTGRIIPYSPYLSELFLGSIGGHE</sequence>
<dbReference type="PANTHER" id="PTHR35546">
    <property type="entry name" value="F-BOX PROTEIN INTERACTION DOMAIN PROTEIN-RELATED"/>
    <property type="match status" value="1"/>
</dbReference>
<dbReference type="InterPro" id="IPR055290">
    <property type="entry name" value="At3g26010-like"/>
</dbReference>
<dbReference type="PANTHER" id="PTHR35546:SF86">
    <property type="entry name" value="F-BOX ASSOCIATED DOMAIN-CONTAINING PROTEIN"/>
    <property type="match status" value="1"/>
</dbReference>
<evidence type="ECO:0000256" key="1">
    <source>
        <dbReference type="SAM" id="MobiDB-lite"/>
    </source>
</evidence>
<feature type="region of interest" description="Disordered" evidence="1">
    <location>
        <begin position="88"/>
        <end position="117"/>
    </location>
</feature>
<feature type="compositionally biased region" description="Acidic residues" evidence="1">
    <location>
        <begin position="252"/>
        <end position="261"/>
    </location>
</feature>
<name>A0A835KJ15_9POAL</name>
<keyword evidence="3" id="KW-1185">Reference proteome</keyword>
<organism evidence="2 3">
    <name type="scientific">Digitaria exilis</name>
    <dbReference type="NCBI Taxonomy" id="1010633"/>
    <lineage>
        <taxon>Eukaryota</taxon>
        <taxon>Viridiplantae</taxon>
        <taxon>Streptophyta</taxon>
        <taxon>Embryophyta</taxon>
        <taxon>Tracheophyta</taxon>
        <taxon>Spermatophyta</taxon>
        <taxon>Magnoliopsida</taxon>
        <taxon>Liliopsida</taxon>
        <taxon>Poales</taxon>
        <taxon>Poaceae</taxon>
        <taxon>PACMAD clade</taxon>
        <taxon>Panicoideae</taxon>
        <taxon>Panicodae</taxon>
        <taxon>Paniceae</taxon>
        <taxon>Anthephorinae</taxon>
        <taxon>Digitaria</taxon>
    </lineage>
</organism>
<feature type="compositionally biased region" description="Gly residues" evidence="1">
    <location>
        <begin position="8"/>
        <end position="23"/>
    </location>
</feature>
<dbReference type="Proteomes" id="UP000636709">
    <property type="component" value="Unassembled WGS sequence"/>
</dbReference>
<protein>
    <submittedName>
        <fullName evidence="2">Uncharacterized protein</fullName>
    </submittedName>
</protein>
<dbReference type="OrthoDB" id="610180at2759"/>
<reference evidence="2" key="1">
    <citation type="submission" date="2020-07" db="EMBL/GenBank/DDBJ databases">
        <title>Genome sequence and genetic diversity analysis of an under-domesticated orphan crop, white fonio (Digitaria exilis).</title>
        <authorList>
            <person name="Bennetzen J.L."/>
            <person name="Chen S."/>
            <person name="Ma X."/>
            <person name="Wang X."/>
            <person name="Yssel A.E.J."/>
            <person name="Chaluvadi S.R."/>
            <person name="Johnson M."/>
            <person name="Gangashetty P."/>
            <person name="Hamidou F."/>
            <person name="Sanogo M.D."/>
            <person name="Zwaenepoel A."/>
            <person name="Wallace J."/>
            <person name="Van De Peer Y."/>
            <person name="Van Deynze A."/>
        </authorList>
    </citation>
    <scope>NUCLEOTIDE SEQUENCE</scope>
    <source>
        <tissue evidence="2">Leaves</tissue>
    </source>
</reference>
<comment type="caution">
    <text evidence="2">The sequence shown here is derived from an EMBL/GenBank/DDBJ whole genome shotgun (WGS) entry which is preliminary data.</text>
</comment>
<proteinExistence type="predicted"/>
<dbReference type="AlphaFoldDB" id="A0A835KJ15"/>
<feature type="region of interest" description="Disordered" evidence="1">
    <location>
        <begin position="1"/>
        <end position="31"/>
    </location>
</feature>
<accession>A0A835KJ15</accession>
<feature type="region of interest" description="Disordered" evidence="1">
    <location>
        <begin position="252"/>
        <end position="271"/>
    </location>
</feature>